<dbReference type="InterPro" id="IPR001509">
    <property type="entry name" value="Epimerase_deHydtase"/>
</dbReference>
<dbReference type="Pfam" id="PF01370">
    <property type="entry name" value="Epimerase"/>
    <property type="match status" value="1"/>
</dbReference>
<protein>
    <submittedName>
        <fullName evidence="4">NAD(P)-dependent oxidoreductase</fullName>
    </submittedName>
</protein>
<name>A0AAW9RCR1_9GAMM</name>
<evidence type="ECO:0000256" key="2">
    <source>
        <dbReference type="ARBA" id="ARBA00007637"/>
    </source>
</evidence>
<dbReference type="CDD" id="cd08946">
    <property type="entry name" value="SDR_e"/>
    <property type="match status" value="1"/>
</dbReference>
<sequence>MASGFTGVVSLTGLLNTLDPMNVLLTGSSGWLGRSLAPLLRSLGHQVVGVDPVPSPDTEVTGSVADGKLIRQLVFDHGIDAIIHGGALHQPNMATHPVDDFVAVNVQGTLNLLSAATEAGSPVRRFVHTSTTSLMISAELRAGSFDHALWIDEDLQPLQPRNIYGVTKLAAEHLCRMHHEQFGLPLIVLRTARFFPEEDDRLHLMDQSDRNAKTNELLYRRLTVDDASAAHVAALNRAEEVGHGTYIVCAPTPFRREDCDALMRDAPAVVERYFPEYRPIYEKLGWTMFPSIDRVYDAGRIERELGFRCRTDFGAELAQLANII</sequence>
<gene>
    <name evidence="4" type="ORF">V3330_05930</name>
</gene>
<evidence type="ECO:0000313" key="5">
    <source>
        <dbReference type="Proteomes" id="UP001359886"/>
    </source>
</evidence>
<feature type="domain" description="NAD-dependent epimerase/dehydratase" evidence="3">
    <location>
        <begin position="23"/>
        <end position="246"/>
    </location>
</feature>
<dbReference type="SUPFAM" id="SSF51735">
    <property type="entry name" value="NAD(P)-binding Rossmann-fold domains"/>
    <property type="match status" value="1"/>
</dbReference>
<comment type="similarity">
    <text evidence="2">Belongs to the NAD(P)-dependent epimerase/dehydratase family.</text>
</comment>
<accession>A0AAW9RCR1</accession>
<evidence type="ECO:0000256" key="1">
    <source>
        <dbReference type="ARBA" id="ARBA00005125"/>
    </source>
</evidence>
<comment type="pathway">
    <text evidence="1">Bacterial outer membrane biogenesis; LPS O-antigen biosynthesis.</text>
</comment>
<reference evidence="4 5" key="1">
    <citation type="submission" date="2024-02" db="EMBL/GenBank/DDBJ databases">
        <title>A novel Wenzhouxiangellaceae bacterium, isolated from coastal sediments.</title>
        <authorList>
            <person name="Du Z.-J."/>
            <person name="Ye Y.-Q."/>
            <person name="Zhang X.-Y."/>
        </authorList>
    </citation>
    <scope>NUCLEOTIDE SEQUENCE [LARGE SCALE GENOMIC DNA]</scope>
    <source>
        <strain evidence="4 5">CH-27</strain>
    </source>
</reference>
<dbReference type="Proteomes" id="UP001359886">
    <property type="component" value="Unassembled WGS sequence"/>
</dbReference>
<proteinExistence type="inferred from homology"/>
<dbReference type="AlphaFoldDB" id="A0AAW9RCR1"/>
<evidence type="ECO:0000313" key="4">
    <source>
        <dbReference type="EMBL" id="MEJ8567159.1"/>
    </source>
</evidence>
<evidence type="ECO:0000259" key="3">
    <source>
        <dbReference type="Pfam" id="PF01370"/>
    </source>
</evidence>
<keyword evidence="5" id="KW-1185">Reference proteome</keyword>
<organism evidence="4 5">
    <name type="scientific">Elongatibacter sediminis</name>
    <dbReference type="NCBI Taxonomy" id="3119006"/>
    <lineage>
        <taxon>Bacteria</taxon>
        <taxon>Pseudomonadati</taxon>
        <taxon>Pseudomonadota</taxon>
        <taxon>Gammaproteobacteria</taxon>
        <taxon>Chromatiales</taxon>
        <taxon>Wenzhouxiangellaceae</taxon>
        <taxon>Elongatibacter</taxon>
    </lineage>
</organism>
<dbReference type="Gene3D" id="3.40.50.720">
    <property type="entry name" value="NAD(P)-binding Rossmann-like Domain"/>
    <property type="match status" value="1"/>
</dbReference>
<dbReference type="EMBL" id="JAZHOG010000003">
    <property type="protein sequence ID" value="MEJ8567159.1"/>
    <property type="molecule type" value="Genomic_DNA"/>
</dbReference>
<dbReference type="PANTHER" id="PTHR43000">
    <property type="entry name" value="DTDP-D-GLUCOSE 4,6-DEHYDRATASE-RELATED"/>
    <property type="match status" value="1"/>
</dbReference>
<dbReference type="InterPro" id="IPR036291">
    <property type="entry name" value="NAD(P)-bd_dom_sf"/>
</dbReference>
<comment type="caution">
    <text evidence="4">The sequence shown here is derived from an EMBL/GenBank/DDBJ whole genome shotgun (WGS) entry which is preliminary data.</text>
</comment>